<feature type="domain" description="CN hydrolase" evidence="3">
    <location>
        <begin position="4"/>
        <end position="250"/>
    </location>
</feature>
<dbReference type="InterPro" id="IPR001110">
    <property type="entry name" value="UPF0012_CS"/>
</dbReference>
<sequence length="273" mass="29579">MSVFTVGICQMGVIPDKLANIEKARTMIGDAAIKGSRLVVLPEMFNCPYQSELFPDYAESVADGPTITMLAECAAQNKVIVVGGSIPEKDEAGNVFNTSFVFNENGDLIGRHRKVHLFDVAIKGGTVFQESKTLAAGSSMTVVNTSLGTMGVAICYDVRFPELARAMALKGAQVIIYPAAFGPVTGPAHWELLMRARAVDNQVYIIAAAPALNAAAEYKAYGHSMIVDPWARVLAVASEEETVITGKVDFRTLEKVRDELPILKHRKPEVYED</sequence>
<dbReference type="GO" id="GO:0050152">
    <property type="term" value="F:omega-amidase activity"/>
    <property type="evidence" value="ECO:0007669"/>
    <property type="project" value="TreeGrafter"/>
</dbReference>
<comment type="similarity">
    <text evidence="1">Belongs to the carbon-nitrogen hydrolase superfamily. NIT1/NIT2 family.</text>
</comment>
<keyword evidence="2 4" id="KW-0378">Hydrolase</keyword>
<organism evidence="4 5">
    <name type="scientific">Sporomusa malonica</name>
    <dbReference type="NCBI Taxonomy" id="112901"/>
    <lineage>
        <taxon>Bacteria</taxon>
        <taxon>Bacillati</taxon>
        <taxon>Bacillota</taxon>
        <taxon>Negativicutes</taxon>
        <taxon>Selenomonadales</taxon>
        <taxon>Sporomusaceae</taxon>
        <taxon>Sporomusa</taxon>
    </lineage>
</organism>
<dbReference type="SUPFAM" id="SSF56317">
    <property type="entry name" value="Carbon-nitrogen hydrolase"/>
    <property type="match status" value="1"/>
</dbReference>
<proteinExistence type="inferred from homology"/>
<dbReference type="RefSeq" id="WP_245823757.1">
    <property type="nucleotide sequence ID" value="NZ_CP155572.1"/>
</dbReference>
<name>A0A1W1YPN1_9FIRM</name>
<dbReference type="InterPro" id="IPR003010">
    <property type="entry name" value="C-N_Hydrolase"/>
</dbReference>
<dbReference type="GO" id="GO:0006528">
    <property type="term" value="P:asparagine metabolic process"/>
    <property type="evidence" value="ECO:0007669"/>
    <property type="project" value="TreeGrafter"/>
</dbReference>
<reference evidence="4 5" key="1">
    <citation type="submission" date="2017-04" db="EMBL/GenBank/DDBJ databases">
        <authorList>
            <person name="Afonso C.L."/>
            <person name="Miller P.J."/>
            <person name="Scott M.A."/>
            <person name="Spackman E."/>
            <person name="Goraichik I."/>
            <person name="Dimitrov K.M."/>
            <person name="Suarez D.L."/>
            <person name="Swayne D.E."/>
        </authorList>
    </citation>
    <scope>NUCLEOTIDE SEQUENCE [LARGE SCALE GENOMIC DNA]</scope>
    <source>
        <strain evidence="4 5">DSM 5090</strain>
    </source>
</reference>
<dbReference type="AlphaFoldDB" id="A0A1W1YPN1"/>
<accession>A0A1W1YPN1</accession>
<evidence type="ECO:0000259" key="3">
    <source>
        <dbReference type="PROSITE" id="PS50263"/>
    </source>
</evidence>
<dbReference type="CDD" id="cd07572">
    <property type="entry name" value="nit"/>
    <property type="match status" value="1"/>
</dbReference>
<protein>
    <submittedName>
        <fullName evidence="4">Predicted amidohydrolase</fullName>
    </submittedName>
</protein>
<dbReference type="STRING" id="112901.SAMN04488500_10255"/>
<dbReference type="PROSITE" id="PS01227">
    <property type="entry name" value="UPF0012"/>
    <property type="match status" value="1"/>
</dbReference>
<dbReference type="PANTHER" id="PTHR23088">
    <property type="entry name" value="NITRILASE-RELATED"/>
    <property type="match status" value="1"/>
</dbReference>
<dbReference type="Proteomes" id="UP000192738">
    <property type="component" value="Unassembled WGS sequence"/>
</dbReference>
<evidence type="ECO:0000256" key="1">
    <source>
        <dbReference type="ARBA" id="ARBA00010613"/>
    </source>
</evidence>
<dbReference type="EMBL" id="FWXI01000002">
    <property type="protein sequence ID" value="SMC38119.1"/>
    <property type="molecule type" value="Genomic_DNA"/>
</dbReference>
<evidence type="ECO:0000313" key="4">
    <source>
        <dbReference type="EMBL" id="SMC38119.1"/>
    </source>
</evidence>
<keyword evidence="5" id="KW-1185">Reference proteome</keyword>
<dbReference type="InterPro" id="IPR045254">
    <property type="entry name" value="Nit1/2_C-N_Hydrolase"/>
</dbReference>
<dbReference type="PROSITE" id="PS50263">
    <property type="entry name" value="CN_HYDROLASE"/>
    <property type="match status" value="1"/>
</dbReference>
<dbReference type="PANTHER" id="PTHR23088:SF30">
    <property type="entry name" value="OMEGA-AMIDASE NIT2"/>
    <property type="match status" value="1"/>
</dbReference>
<dbReference type="Pfam" id="PF00795">
    <property type="entry name" value="CN_hydrolase"/>
    <property type="match status" value="1"/>
</dbReference>
<evidence type="ECO:0000313" key="5">
    <source>
        <dbReference type="Proteomes" id="UP000192738"/>
    </source>
</evidence>
<dbReference type="GO" id="GO:0006541">
    <property type="term" value="P:glutamine metabolic process"/>
    <property type="evidence" value="ECO:0007669"/>
    <property type="project" value="TreeGrafter"/>
</dbReference>
<dbReference type="InterPro" id="IPR036526">
    <property type="entry name" value="C-N_Hydrolase_sf"/>
</dbReference>
<dbReference type="Gene3D" id="3.60.110.10">
    <property type="entry name" value="Carbon-nitrogen hydrolase"/>
    <property type="match status" value="1"/>
</dbReference>
<dbReference type="GO" id="GO:0006107">
    <property type="term" value="P:oxaloacetate metabolic process"/>
    <property type="evidence" value="ECO:0007669"/>
    <property type="project" value="TreeGrafter"/>
</dbReference>
<gene>
    <name evidence="4" type="ORF">SAMN04488500_10255</name>
</gene>
<evidence type="ECO:0000256" key="2">
    <source>
        <dbReference type="ARBA" id="ARBA00022801"/>
    </source>
</evidence>